<dbReference type="VEuPathDB" id="FungiDB:PC9H_006155"/>
<feature type="compositionally biased region" description="Low complexity" evidence="1">
    <location>
        <begin position="407"/>
        <end position="422"/>
    </location>
</feature>
<feature type="compositionally biased region" description="Pro residues" evidence="1">
    <location>
        <begin position="456"/>
        <end position="473"/>
    </location>
</feature>
<protein>
    <submittedName>
        <fullName evidence="2">Uncharacterized protein</fullName>
    </submittedName>
</protein>
<feature type="compositionally biased region" description="Acidic residues" evidence="1">
    <location>
        <begin position="144"/>
        <end position="158"/>
    </location>
</feature>
<feature type="region of interest" description="Disordered" evidence="1">
    <location>
        <begin position="1"/>
        <end position="90"/>
    </location>
</feature>
<organism evidence="2 3">
    <name type="scientific">Pleurotus ostreatus</name>
    <name type="common">Oyster mushroom</name>
    <name type="synonym">White-rot fungus</name>
    <dbReference type="NCBI Taxonomy" id="5322"/>
    <lineage>
        <taxon>Eukaryota</taxon>
        <taxon>Fungi</taxon>
        <taxon>Dikarya</taxon>
        <taxon>Basidiomycota</taxon>
        <taxon>Agaricomycotina</taxon>
        <taxon>Agaricomycetes</taxon>
        <taxon>Agaricomycetidae</taxon>
        <taxon>Agaricales</taxon>
        <taxon>Pleurotineae</taxon>
        <taxon>Pleurotaceae</taxon>
        <taxon>Pleurotus</taxon>
    </lineage>
</organism>
<feature type="region of interest" description="Disordered" evidence="1">
    <location>
        <begin position="136"/>
        <end position="189"/>
    </location>
</feature>
<dbReference type="AlphaFoldDB" id="A0A8H6ZVP0"/>
<proteinExistence type="predicted"/>
<feature type="compositionally biased region" description="Low complexity" evidence="1">
    <location>
        <begin position="179"/>
        <end position="189"/>
    </location>
</feature>
<dbReference type="GeneID" id="59375973"/>
<feature type="region of interest" description="Disordered" evidence="1">
    <location>
        <begin position="387"/>
        <end position="477"/>
    </location>
</feature>
<name>A0A8H6ZVP0_PLEOS</name>
<dbReference type="EMBL" id="JACETU010000004">
    <property type="protein sequence ID" value="KAF7430448.1"/>
    <property type="molecule type" value="Genomic_DNA"/>
</dbReference>
<accession>A0A8H6ZVP0</accession>
<dbReference type="RefSeq" id="XP_036631726.1">
    <property type="nucleotide sequence ID" value="XM_036775707.1"/>
</dbReference>
<reference evidence="2" key="1">
    <citation type="submission" date="2019-07" db="EMBL/GenBank/DDBJ databases">
        <authorList>
            <person name="Palmer J.M."/>
        </authorList>
    </citation>
    <scope>NUCLEOTIDE SEQUENCE</scope>
    <source>
        <strain evidence="2">PC9</strain>
    </source>
</reference>
<gene>
    <name evidence="2" type="ORF">PC9H_006155</name>
</gene>
<evidence type="ECO:0000313" key="3">
    <source>
        <dbReference type="Proteomes" id="UP000623687"/>
    </source>
</evidence>
<dbReference type="Proteomes" id="UP000623687">
    <property type="component" value="Unassembled WGS sequence"/>
</dbReference>
<dbReference type="OrthoDB" id="3249923at2759"/>
<evidence type="ECO:0000313" key="2">
    <source>
        <dbReference type="EMBL" id="KAF7430448.1"/>
    </source>
</evidence>
<evidence type="ECO:0000256" key="1">
    <source>
        <dbReference type="SAM" id="MobiDB-lite"/>
    </source>
</evidence>
<keyword evidence="3" id="KW-1185">Reference proteome</keyword>
<comment type="caution">
    <text evidence="2">The sequence shown here is derived from an EMBL/GenBank/DDBJ whole genome shotgun (WGS) entry which is preliminary data.</text>
</comment>
<sequence length="625" mass="69361">MSDEDRSPRKVATIPTTIRRRMLTPKTTSTSERIPAFPIQPLGAPSTMPARTHRTEAAKKVGPRYHAPPGSSRPATDFRSSGNPFSSDKPWVAKRQLAQGDLLIHWQLARKLMTRPGGRPPRIVPGVGLKAARKTAAGTHFSTDDDDDIIELDSDDASQSDWSTSSDDTDQLDPEEYAPSDPSTSTAPPKELLEAFNKLTFHTRRMQQVKCLPFLRRNFRRGFLSRCRKEGRHTDADPKGNDEFSLEVVYRLDEGHLQYTVKGLAHLEWDHTAVLAHWVDMATCWRVTITLTSNANIEEMEGLSLEDIPLEPSVSDEAEASAVVAPLEGVALPPSIAPETPSVVQALDETQLSVPYVNVSSVPLLPPPTSPLAEPLIVLPPSPAPSARLRSLSPQLPPPSSPATNISDPVAAHPDASAAAPPHEVEPKTPLPAAIDLPEIPLPASTQPPQAACPPSSRPPNLPARCPTPPPKENPLGPAARYPYLPYVSEYGGPTMFYSCRPGGPRLYDLLGTLPMEPFGLMAWYILDIEEEMFDEDHIADELKVVLALWGRWIFLHRMEFLANYYQGVIMFVDEYWRMIHRAAGWEALRWHLVILKASKFLTFIDIAKILKHYEYLVGMEYWET</sequence>
<feature type="compositionally biased region" description="Acidic residues" evidence="1">
    <location>
        <begin position="167"/>
        <end position="178"/>
    </location>
</feature>